<reference evidence="3 4" key="1">
    <citation type="submission" date="2016-11" db="EMBL/GenBank/DDBJ databases">
        <authorList>
            <person name="Jaros S."/>
            <person name="Januszkiewicz K."/>
            <person name="Wedrychowicz H."/>
        </authorList>
    </citation>
    <scope>NUCLEOTIDE SEQUENCE [LARGE SCALE GENOMIC DNA]</scope>
    <source>
        <strain evidence="3 4">DSM 10068</strain>
    </source>
</reference>
<protein>
    <submittedName>
        <fullName evidence="3">UDP-N-acetylglucosamine 2-epimerase (Non-hydrolysing)</fullName>
    </submittedName>
</protein>
<dbReference type="PANTHER" id="PTHR43174">
    <property type="entry name" value="UDP-N-ACETYLGLUCOSAMINE 2-EPIMERASE"/>
    <property type="match status" value="1"/>
</dbReference>
<organism evidence="3 4">
    <name type="scientific">Sporobacter termitidis DSM 10068</name>
    <dbReference type="NCBI Taxonomy" id="1123282"/>
    <lineage>
        <taxon>Bacteria</taxon>
        <taxon>Bacillati</taxon>
        <taxon>Bacillota</taxon>
        <taxon>Clostridia</taxon>
        <taxon>Eubacteriales</taxon>
        <taxon>Oscillospiraceae</taxon>
        <taxon>Sporobacter</taxon>
    </lineage>
</organism>
<dbReference type="CDD" id="cd03786">
    <property type="entry name" value="GTB_UDP-GlcNAc_2-Epimerase"/>
    <property type="match status" value="1"/>
</dbReference>
<dbReference type="AlphaFoldDB" id="A0A1M5UAQ1"/>
<dbReference type="PANTHER" id="PTHR43174:SF1">
    <property type="entry name" value="UDP-N-ACETYLGLUCOSAMINE 2-EPIMERASE"/>
    <property type="match status" value="1"/>
</dbReference>
<dbReference type="InterPro" id="IPR029767">
    <property type="entry name" value="WecB-like"/>
</dbReference>
<dbReference type="OrthoDB" id="9803238at2"/>
<dbReference type="RefSeq" id="WP_073075974.1">
    <property type="nucleotide sequence ID" value="NZ_FQXV01000001.1"/>
</dbReference>
<dbReference type="GO" id="GO:0016853">
    <property type="term" value="F:isomerase activity"/>
    <property type="evidence" value="ECO:0007669"/>
    <property type="project" value="UniProtKB-KW"/>
</dbReference>
<name>A0A1M5UAQ1_9FIRM</name>
<sequence length="388" mass="43565">MSKLKLMTIVGTRPEIIRLSECIKAFDLCFDHVLVHTGQNWDFALNGIFFSELGIRAPDYNLNCATGDLGENMGHIISLSYDVLKKEMPDALLLLGDTNSTLSAISAKRLKIPIFHMEAGNRCFDFNVPEEINRRIVDHISDINLPYTEHSRRYLLGEGFSKERIFVTGSPMTEVLLRQREKIAASDILERLELKADGYFVVSAHREENIDNEANFLSLMSAINAIAEEYGIPVIYSVHPRSMKFIKDRDFKFHPLVRCLSPFGFIDYCRLQMNARCVFSDSGTLSEESAILGFKGVLIRTSTERPEVLDKGTLIIGGIAKQELLQAADLALSLLPAEKATNTVADYTDTNVSQKVVKLIQSYTKIINRFTWMKQCGMEQSCAGTSSN</sequence>
<evidence type="ECO:0000313" key="3">
    <source>
        <dbReference type="EMBL" id="SHH59926.1"/>
    </source>
</evidence>
<dbReference type="NCBIfam" id="TIGR00236">
    <property type="entry name" value="wecB"/>
    <property type="match status" value="1"/>
</dbReference>
<dbReference type="Gene3D" id="3.40.50.2000">
    <property type="entry name" value="Glycogen Phosphorylase B"/>
    <property type="match status" value="2"/>
</dbReference>
<gene>
    <name evidence="3" type="ORF">SAMN02745823_00426</name>
</gene>
<dbReference type="InterPro" id="IPR003331">
    <property type="entry name" value="UDP_GlcNAc_Epimerase_2_dom"/>
</dbReference>
<keyword evidence="4" id="KW-1185">Reference proteome</keyword>
<evidence type="ECO:0000259" key="2">
    <source>
        <dbReference type="Pfam" id="PF02350"/>
    </source>
</evidence>
<feature type="domain" description="UDP-N-acetylglucosamine 2-epimerase" evidence="2">
    <location>
        <begin position="30"/>
        <end position="360"/>
    </location>
</feature>
<dbReference type="STRING" id="1123282.SAMN02745823_00426"/>
<dbReference type="EMBL" id="FQXV01000001">
    <property type="protein sequence ID" value="SHH59926.1"/>
    <property type="molecule type" value="Genomic_DNA"/>
</dbReference>
<dbReference type="Proteomes" id="UP000183995">
    <property type="component" value="Unassembled WGS sequence"/>
</dbReference>
<comment type="similarity">
    <text evidence="1">Belongs to the UDP-N-acetylglucosamine 2-epimerase family.</text>
</comment>
<dbReference type="SUPFAM" id="SSF53756">
    <property type="entry name" value="UDP-Glycosyltransferase/glycogen phosphorylase"/>
    <property type="match status" value="1"/>
</dbReference>
<keyword evidence="1" id="KW-0413">Isomerase</keyword>
<accession>A0A1M5UAQ1</accession>
<dbReference type="Pfam" id="PF02350">
    <property type="entry name" value="Epimerase_2"/>
    <property type="match status" value="1"/>
</dbReference>
<proteinExistence type="inferred from homology"/>
<evidence type="ECO:0000256" key="1">
    <source>
        <dbReference type="RuleBase" id="RU003513"/>
    </source>
</evidence>
<evidence type="ECO:0000313" key="4">
    <source>
        <dbReference type="Proteomes" id="UP000183995"/>
    </source>
</evidence>